<dbReference type="eggNOG" id="COG0274">
    <property type="taxonomic scope" value="Bacteria"/>
</dbReference>
<feature type="active site" description="Schiff-base intermediate with acetaldehyde" evidence="8">
    <location>
        <position position="366"/>
    </location>
</feature>
<dbReference type="GO" id="GO:0006018">
    <property type="term" value="P:2-deoxyribose 1-phosphate catabolic process"/>
    <property type="evidence" value="ECO:0007669"/>
    <property type="project" value="UniProtKB-UniRule"/>
</dbReference>
<comment type="subcellular location">
    <subcellularLocation>
        <location evidence="8">Cytoplasm</location>
    </subcellularLocation>
</comment>
<dbReference type="InterPro" id="IPR015797">
    <property type="entry name" value="NUDIX_hydrolase-like_dom_sf"/>
</dbReference>
<evidence type="ECO:0000256" key="8">
    <source>
        <dbReference type="HAMAP-Rule" id="MF_00114"/>
    </source>
</evidence>
<name>T0DMN8_ALIAG</name>
<dbReference type="PROSITE" id="PS00893">
    <property type="entry name" value="NUDIX_BOX"/>
    <property type="match status" value="1"/>
</dbReference>
<evidence type="ECO:0000256" key="7">
    <source>
        <dbReference type="ARBA" id="ARBA00056337"/>
    </source>
</evidence>
<comment type="pathway">
    <text evidence="8">Carbohydrate degradation; 2-deoxy-D-ribose 1-phosphate degradation; D-glyceraldehyde 3-phosphate and acetaldehyde from 2-deoxy-alpha-D-ribose 1-phosphate: step 2/2.</text>
</comment>
<evidence type="ECO:0000256" key="5">
    <source>
        <dbReference type="ARBA" id="ARBA00023270"/>
    </source>
</evidence>
<dbReference type="InterPro" id="IPR028581">
    <property type="entry name" value="DeoC_typeI"/>
</dbReference>
<protein>
    <recommendedName>
        <fullName evidence="8">Deoxyribose-phosphate aldolase</fullName>
        <shortName evidence="8">DERA</shortName>
        <ecNumber evidence="8">4.1.2.4</ecNumber>
    </recommendedName>
    <alternativeName>
        <fullName evidence="8">2-deoxy-D-ribose 5-phosphate aldolase</fullName>
    </alternativeName>
    <alternativeName>
        <fullName evidence="8">Phosphodeoxyriboaldolase</fullName>
        <shortName evidence="8">Deoxyriboaldolase</shortName>
    </alternativeName>
</protein>
<dbReference type="CDD" id="cd03673">
    <property type="entry name" value="NUDIX_Ap6A_hydrolase"/>
    <property type="match status" value="1"/>
</dbReference>
<dbReference type="SUPFAM" id="SSF51569">
    <property type="entry name" value="Aldolase"/>
    <property type="match status" value="1"/>
</dbReference>
<feature type="active site" description="Proton donor/acceptor" evidence="8">
    <location>
        <position position="300"/>
    </location>
</feature>
<dbReference type="GO" id="GO:0004139">
    <property type="term" value="F:deoxyribose-phosphate aldolase activity"/>
    <property type="evidence" value="ECO:0007669"/>
    <property type="project" value="UniProtKB-UniRule"/>
</dbReference>
<evidence type="ECO:0000256" key="2">
    <source>
        <dbReference type="ARBA" id="ARBA00022490"/>
    </source>
</evidence>
<accession>T0DMN8</accession>
<dbReference type="OrthoDB" id="9778711at2"/>
<accession>A0A9E7CQI7</accession>
<dbReference type="eggNOG" id="COG0494">
    <property type="taxonomic scope" value="Bacteria"/>
</dbReference>
<dbReference type="HAMAP" id="MF_00114">
    <property type="entry name" value="DeoC_type1"/>
    <property type="match status" value="1"/>
</dbReference>
<comment type="catalytic activity">
    <reaction evidence="6 8">
        <text>2-deoxy-D-ribose 5-phosphate = D-glyceraldehyde 3-phosphate + acetaldehyde</text>
        <dbReference type="Rhea" id="RHEA:12821"/>
        <dbReference type="ChEBI" id="CHEBI:15343"/>
        <dbReference type="ChEBI" id="CHEBI:59776"/>
        <dbReference type="ChEBI" id="CHEBI:62877"/>
        <dbReference type="EC" id="4.1.2.4"/>
    </reaction>
</comment>
<dbReference type="Pfam" id="PF01791">
    <property type="entry name" value="DeoC"/>
    <property type="match status" value="1"/>
</dbReference>
<dbReference type="EC" id="4.1.2.4" evidence="8"/>
<dbReference type="InterPro" id="IPR020084">
    <property type="entry name" value="NUDIX_hydrolase_CS"/>
</dbReference>
<dbReference type="InterPro" id="IPR000086">
    <property type="entry name" value="NUDIX_hydrolase_dom"/>
</dbReference>
<keyword evidence="5 8" id="KW-0704">Schiff base</keyword>
<evidence type="ECO:0000313" key="9">
    <source>
        <dbReference type="EMBL" id="UNO47904.1"/>
    </source>
</evidence>
<dbReference type="RefSeq" id="WP_021295260.1">
    <property type="nucleotide sequence ID" value="NZ_AURB01000055.1"/>
</dbReference>
<feature type="active site" description="Proton donor/acceptor" evidence="8">
    <location>
        <position position="395"/>
    </location>
</feature>
<dbReference type="CDD" id="cd00959">
    <property type="entry name" value="DeoC"/>
    <property type="match status" value="1"/>
</dbReference>
<evidence type="ECO:0000313" key="10">
    <source>
        <dbReference type="Proteomes" id="UP000829401"/>
    </source>
</evidence>
<dbReference type="PANTHER" id="PTHR10889:SF1">
    <property type="entry name" value="DEOXYRIBOSE-PHOSPHATE ALDOLASE"/>
    <property type="match status" value="1"/>
</dbReference>
<dbReference type="PANTHER" id="PTHR10889">
    <property type="entry name" value="DEOXYRIBOSE-PHOSPHATE ALDOLASE"/>
    <property type="match status" value="1"/>
</dbReference>
<dbReference type="PROSITE" id="PS51462">
    <property type="entry name" value="NUDIX"/>
    <property type="match status" value="1"/>
</dbReference>
<dbReference type="Pfam" id="PF00293">
    <property type="entry name" value="NUDIX"/>
    <property type="match status" value="1"/>
</dbReference>
<dbReference type="GO" id="GO:0005737">
    <property type="term" value="C:cytoplasm"/>
    <property type="evidence" value="ECO:0007669"/>
    <property type="project" value="UniProtKB-SubCell"/>
</dbReference>
<dbReference type="Gene3D" id="3.90.79.10">
    <property type="entry name" value="Nucleoside Triphosphate Pyrophosphohydrolase"/>
    <property type="match status" value="1"/>
</dbReference>
<gene>
    <name evidence="8 9" type="primary">deoC</name>
    <name evidence="9" type="ORF">K1I37_14590</name>
</gene>
<dbReference type="EMBL" id="CP080467">
    <property type="protein sequence ID" value="UNO47904.1"/>
    <property type="molecule type" value="Genomic_DNA"/>
</dbReference>
<dbReference type="GO" id="GO:0016052">
    <property type="term" value="P:carbohydrate catabolic process"/>
    <property type="evidence" value="ECO:0007669"/>
    <property type="project" value="TreeGrafter"/>
</dbReference>
<dbReference type="FunFam" id="3.20.20.70:FF:000044">
    <property type="entry name" value="Deoxyribose-phosphate aldolase"/>
    <property type="match status" value="1"/>
</dbReference>
<evidence type="ECO:0000256" key="4">
    <source>
        <dbReference type="ARBA" id="ARBA00023239"/>
    </source>
</evidence>
<keyword evidence="10" id="KW-1185">Reference proteome</keyword>
<reference evidence="10" key="1">
    <citation type="journal article" date="2022" name="G3 (Bethesda)">
        <title>Unveiling the complete genome sequence of Alicyclobacillus acidoterrestris DSM 3922T, a taint-producing strain.</title>
        <authorList>
            <person name="Leonardo I.C."/>
            <person name="Barreto Crespo M.T."/>
            <person name="Gaspar F.B."/>
        </authorList>
    </citation>
    <scope>NUCLEOTIDE SEQUENCE [LARGE SCALE GENOMIC DNA]</scope>
    <source>
        <strain evidence="10">DSM 3922</strain>
    </source>
</reference>
<dbReference type="Proteomes" id="UP000829401">
    <property type="component" value="Chromosome"/>
</dbReference>
<comment type="function">
    <text evidence="7 8">Catalyzes a reversible aldol reaction between acetaldehyde and D-glyceraldehyde 3-phosphate to generate 2-deoxy-D-ribose 5-phosphate.</text>
</comment>
<dbReference type="AlphaFoldDB" id="T0DMN8"/>
<dbReference type="GO" id="GO:0009264">
    <property type="term" value="P:deoxyribonucleotide catabolic process"/>
    <property type="evidence" value="ECO:0007669"/>
    <property type="project" value="UniProtKB-UniRule"/>
</dbReference>
<proteinExistence type="inferred from homology"/>
<keyword evidence="3" id="KW-0378">Hydrolase</keyword>
<evidence type="ECO:0000256" key="3">
    <source>
        <dbReference type="ARBA" id="ARBA00022801"/>
    </source>
</evidence>
<dbReference type="STRING" id="1356854.N007_20305"/>
<keyword evidence="2 8" id="KW-0963">Cytoplasm</keyword>
<keyword evidence="4 8" id="KW-0456">Lyase</keyword>
<dbReference type="KEGG" id="aaco:K1I37_14590"/>
<dbReference type="InterPro" id="IPR011343">
    <property type="entry name" value="DeoC"/>
</dbReference>
<dbReference type="GO" id="GO:0016787">
    <property type="term" value="F:hydrolase activity"/>
    <property type="evidence" value="ECO:0007669"/>
    <property type="project" value="UniProtKB-KW"/>
</dbReference>
<dbReference type="NCBIfam" id="TIGR00126">
    <property type="entry name" value="deoC"/>
    <property type="match status" value="1"/>
</dbReference>
<sequence>MSKRVERAAGGIVVRGQGAHREVLLIDDAYGRVTFPKGHLEAGETWEDAAIREILEETGIETRILAPLGRVEYPITRDGAPVRKQVRFYLLEAIDSDVTPTHQAEEVRAAYFLPMAEAEAKHSEQGYANWSFVFAKARALLAWRDGDFERRWRQLSNDTTRAVVDEAWKAARPVVEQMVAACRDELTTVMPEVTLPPEASVTLPRAAEFDVDDIRFAVEHTLLKPEASVVDIENLCREANAHRFPLVCVNPQHVSHAASRLAESETDVCTVVGFPLGATSPDALAAEVLELAAKGAREIDMVIPVGSLVEDDVWTVYQHVARVVRTAQNLHPRPAIKVILEASALTFDQVIKGAFLTVAAGADYIKTSTGFHKGGATLADVSAMAMVAGTISKVKAAGGVRTPTAAYNLLAYGASRLGTSSGVQLVR</sequence>
<evidence type="ECO:0000256" key="6">
    <source>
        <dbReference type="ARBA" id="ARBA00048791"/>
    </source>
</evidence>
<dbReference type="InterPro" id="IPR020476">
    <property type="entry name" value="Nudix_hydrolase"/>
</dbReference>
<organism evidence="9 10">
    <name type="scientific">Alicyclobacillus acidoterrestris (strain ATCC 49025 / DSM 3922 / CIP 106132 / NCIMB 13137 / GD3B)</name>
    <dbReference type="NCBI Taxonomy" id="1356854"/>
    <lineage>
        <taxon>Bacteria</taxon>
        <taxon>Bacillati</taxon>
        <taxon>Bacillota</taxon>
        <taxon>Bacilli</taxon>
        <taxon>Bacillales</taxon>
        <taxon>Alicyclobacillaceae</taxon>
        <taxon>Alicyclobacillus</taxon>
    </lineage>
</organism>
<dbReference type="InterPro" id="IPR002915">
    <property type="entry name" value="DeoC/FbaB/LacD_aldolase"/>
</dbReference>
<dbReference type="SUPFAM" id="SSF55811">
    <property type="entry name" value="Nudix"/>
    <property type="match status" value="1"/>
</dbReference>
<dbReference type="SMART" id="SM01133">
    <property type="entry name" value="DeoC"/>
    <property type="match status" value="1"/>
</dbReference>
<dbReference type="InterPro" id="IPR013785">
    <property type="entry name" value="Aldolase_TIM"/>
</dbReference>
<dbReference type="Gene3D" id="3.20.20.70">
    <property type="entry name" value="Aldolase class I"/>
    <property type="match status" value="1"/>
</dbReference>
<comment type="similarity">
    <text evidence="1 8">Belongs to the DeoC/FbaB aldolase family. DeoC type 1 subfamily.</text>
</comment>
<dbReference type="PRINTS" id="PR00502">
    <property type="entry name" value="NUDIXFAMILY"/>
</dbReference>
<evidence type="ECO:0000256" key="1">
    <source>
        <dbReference type="ARBA" id="ARBA00010936"/>
    </source>
</evidence>